<evidence type="ECO:0000256" key="4">
    <source>
        <dbReference type="ARBA" id="ARBA00023012"/>
    </source>
</evidence>
<dbReference type="PROSITE" id="PS50110">
    <property type="entry name" value="RESPONSE_REGULATORY"/>
    <property type="match status" value="1"/>
</dbReference>
<evidence type="ECO:0000313" key="13">
    <source>
        <dbReference type="EMBL" id="SDK86629.1"/>
    </source>
</evidence>
<dbReference type="InterPro" id="IPR025662">
    <property type="entry name" value="Sigma_54_int_dom_ATP-bd_1"/>
</dbReference>
<dbReference type="Gene3D" id="3.40.50.300">
    <property type="entry name" value="P-loop containing nucleotide triphosphate hydrolases"/>
    <property type="match status" value="1"/>
</dbReference>
<dbReference type="SMART" id="SM00448">
    <property type="entry name" value="REC"/>
    <property type="match status" value="1"/>
</dbReference>
<reference evidence="13 14" key="1">
    <citation type="submission" date="2016-10" db="EMBL/GenBank/DDBJ databases">
        <authorList>
            <person name="de Groot N.N."/>
        </authorList>
    </citation>
    <scope>NUCLEOTIDE SEQUENCE [LARGE SCALE GENOMIC DNA]</scope>
    <source>
        <strain evidence="13 14">DSM 25186</strain>
    </source>
</reference>
<evidence type="ECO:0000313" key="14">
    <source>
        <dbReference type="Proteomes" id="UP000198510"/>
    </source>
</evidence>
<dbReference type="PANTHER" id="PTHR32071">
    <property type="entry name" value="TRANSCRIPTIONAL REGULATORY PROTEIN"/>
    <property type="match status" value="1"/>
</dbReference>
<dbReference type="PROSITE" id="PS00675">
    <property type="entry name" value="SIGMA54_INTERACT_1"/>
    <property type="match status" value="1"/>
</dbReference>
<dbReference type="InterPro" id="IPR002078">
    <property type="entry name" value="Sigma_54_int"/>
</dbReference>
<evidence type="ECO:0000256" key="1">
    <source>
        <dbReference type="ARBA" id="ARBA00019059"/>
    </source>
</evidence>
<accession>A0A1G9FE31</accession>
<dbReference type="InterPro" id="IPR058031">
    <property type="entry name" value="AAA_lid_NorR"/>
</dbReference>
<dbReference type="InterPro" id="IPR025943">
    <property type="entry name" value="Sigma_54_int_dom_ATP-bd_2"/>
</dbReference>
<dbReference type="PANTHER" id="PTHR32071:SF95">
    <property type="entry name" value="DNA-BINDING TRANSCRIPTIONAL REGULATOR NTRC"/>
    <property type="match status" value="1"/>
</dbReference>
<dbReference type="RefSeq" id="WP_089681734.1">
    <property type="nucleotide sequence ID" value="NZ_FNFO01000003.1"/>
</dbReference>
<protein>
    <recommendedName>
        <fullName evidence="1">DNA-binding transcriptional regulator NtrC</fullName>
    </recommendedName>
    <alternativeName>
        <fullName evidence="8">Nitrogen regulation protein NR(I)</fullName>
    </alternativeName>
    <alternativeName>
        <fullName evidence="9">Nitrogen regulator I</fullName>
    </alternativeName>
</protein>
<gene>
    <name evidence="13" type="ORF">SAMN05421823_103751</name>
</gene>
<evidence type="ECO:0000256" key="5">
    <source>
        <dbReference type="ARBA" id="ARBA00023125"/>
    </source>
</evidence>
<keyword evidence="7" id="KW-0535">Nitrogen fixation</keyword>
<dbReference type="PROSITE" id="PS00676">
    <property type="entry name" value="SIGMA54_INTERACT_2"/>
    <property type="match status" value="1"/>
</dbReference>
<sequence>MEKRNRTQVFIVDDDPITLQLSRYRLEKEQAYEVTTFTNAEDFLMRLEDNPDIVVLDYRLPNTNGLEILRKINAASEHISCVVMSGQESAEVVVEAYKHGAKNYIIKGEQAFDELAACLQQLNTQYKLRRDLDRLREQVLDRERYWRIVGESPATLQVLRLIQKVERTELLVLITGESGTGKELVARAIHYNSPRKRKPFVAINVGAIPEDLIENELFGHEKGAFTGALSRRIGKFEEANGGTIFLDEIGEMDLAMQTKLLRILQERVVTRLGSNKEIKLDIRILAATNRNLAELVRQGKFREDLYYRLQGFLIHLPALRERDNDVIMLAKHFVKTACEKAGIPLKSFTPDVVRQMMQHPWPGNIRELQSVVERAVLLSDGPKITEEDLIFAPVV</sequence>
<evidence type="ECO:0000256" key="8">
    <source>
        <dbReference type="ARBA" id="ARBA00029881"/>
    </source>
</evidence>
<dbReference type="CDD" id="cd00009">
    <property type="entry name" value="AAA"/>
    <property type="match status" value="1"/>
</dbReference>
<dbReference type="SUPFAM" id="SSF52172">
    <property type="entry name" value="CheY-like"/>
    <property type="match status" value="1"/>
</dbReference>
<dbReference type="EMBL" id="FNFO01000003">
    <property type="protein sequence ID" value="SDK86629.1"/>
    <property type="molecule type" value="Genomic_DNA"/>
</dbReference>
<evidence type="ECO:0000256" key="2">
    <source>
        <dbReference type="ARBA" id="ARBA00022741"/>
    </source>
</evidence>
<keyword evidence="6" id="KW-0010">Activator</keyword>
<dbReference type="InterPro" id="IPR003593">
    <property type="entry name" value="AAA+_ATPase"/>
</dbReference>
<dbReference type="CDD" id="cd00156">
    <property type="entry name" value="REC"/>
    <property type="match status" value="1"/>
</dbReference>
<dbReference type="Proteomes" id="UP000198510">
    <property type="component" value="Unassembled WGS sequence"/>
</dbReference>
<dbReference type="OrthoDB" id="9810703at2"/>
<dbReference type="FunFam" id="3.40.50.300:FF:000006">
    <property type="entry name" value="DNA-binding transcriptional regulator NtrC"/>
    <property type="match status" value="1"/>
</dbReference>
<dbReference type="InterPro" id="IPR001789">
    <property type="entry name" value="Sig_transdc_resp-reg_receiver"/>
</dbReference>
<keyword evidence="4" id="KW-0902">Two-component regulatory system</keyword>
<evidence type="ECO:0000256" key="6">
    <source>
        <dbReference type="ARBA" id="ARBA00023159"/>
    </source>
</evidence>
<dbReference type="Pfam" id="PF00158">
    <property type="entry name" value="Sigma54_activat"/>
    <property type="match status" value="1"/>
</dbReference>
<dbReference type="GO" id="GO:0006355">
    <property type="term" value="P:regulation of DNA-templated transcription"/>
    <property type="evidence" value="ECO:0007669"/>
    <property type="project" value="InterPro"/>
</dbReference>
<keyword evidence="10" id="KW-0597">Phosphoprotein</keyword>
<dbReference type="InterPro" id="IPR027417">
    <property type="entry name" value="P-loop_NTPase"/>
</dbReference>
<proteinExistence type="predicted"/>
<dbReference type="GO" id="GO:0005524">
    <property type="term" value="F:ATP binding"/>
    <property type="evidence" value="ECO:0007669"/>
    <property type="project" value="UniProtKB-KW"/>
</dbReference>
<evidence type="ECO:0000256" key="9">
    <source>
        <dbReference type="ARBA" id="ARBA00031910"/>
    </source>
</evidence>
<evidence type="ECO:0000256" key="7">
    <source>
        <dbReference type="ARBA" id="ARBA00023231"/>
    </source>
</evidence>
<dbReference type="PROSITE" id="PS50045">
    <property type="entry name" value="SIGMA54_INTERACT_4"/>
    <property type="match status" value="1"/>
</dbReference>
<dbReference type="InterPro" id="IPR011006">
    <property type="entry name" value="CheY-like_superfamily"/>
</dbReference>
<evidence type="ECO:0000256" key="3">
    <source>
        <dbReference type="ARBA" id="ARBA00022840"/>
    </source>
</evidence>
<feature type="domain" description="Sigma-54 factor interaction" evidence="11">
    <location>
        <begin position="148"/>
        <end position="377"/>
    </location>
</feature>
<dbReference type="SUPFAM" id="SSF52540">
    <property type="entry name" value="P-loop containing nucleoside triphosphate hydrolases"/>
    <property type="match status" value="1"/>
</dbReference>
<evidence type="ECO:0000259" key="11">
    <source>
        <dbReference type="PROSITE" id="PS50045"/>
    </source>
</evidence>
<feature type="domain" description="Response regulatory" evidence="12">
    <location>
        <begin position="8"/>
        <end position="122"/>
    </location>
</feature>
<dbReference type="GO" id="GO:0003677">
    <property type="term" value="F:DNA binding"/>
    <property type="evidence" value="ECO:0007669"/>
    <property type="project" value="UniProtKB-KW"/>
</dbReference>
<organism evidence="13 14">
    <name type="scientific">Catalinimonas alkaloidigena</name>
    <dbReference type="NCBI Taxonomy" id="1075417"/>
    <lineage>
        <taxon>Bacteria</taxon>
        <taxon>Pseudomonadati</taxon>
        <taxon>Bacteroidota</taxon>
        <taxon>Cytophagia</taxon>
        <taxon>Cytophagales</taxon>
        <taxon>Catalimonadaceae</taxon>
        <taxon>Catalinimonas</taxon>
    </lineage>
</organism>
<feature type="modified residue" description="4-aspartylphosphate" evidence="10">
    <location>
        <position position="57"/>
    </location>
</feature>
<dbReference type="Gene3D" id="1.10.8.60">
    <property type="match status" value="1"/>
</dbReference>
<dbReference type="AlphaFoldDB" id="A0A1G9FE31"/>
<dbReference type="Pfam" id="PF25601">
    <property type="entry name" value="AAA_lid_14"/>
    <property type="match status" value="1"/>
</dbReference>
<dbReference type="Gene3D" id="3.40.50.2300">
    <property type="match status" value="1"/>
</dbReference>
<keyword evidence="14" id="KW-1185">Reference proteome</keyword>
<name>A0A1G9FE31_9BACT</name>
<dbReference type="SMART" id="SM00382">
    <property type="entry name" value="AAA"/>
    <property type="match status" value="1"/>
</dbReference>
<evidence type="ECO:0000259" key="12">
    <source>
        <dbReference type="PROSITE" id="PS50110"/>
    </source>
</evidence>
<dbReference type="STRING" id="1075417.SAMN05421823_103751"/>
<keyword evidence="3" id="KW-0067">ATP-binding</keyword>
<evidence type="ECO:0000256" key="10">
    <source>
        <dbReference type="PROSITE-ProRule" id="PRU00169"/>
    </source>
</evidence>
<dbReference type="Pfam" id="PF00072">
    <property type="entry name" value="Response_reg"/>
    <property type="match status" value="1"/>
</dbReference>
<keyword evidence="5 13" id="KW-0238">DNA-binding</keyword>
<dbReference type="GO" id="GO:0000160">
    <property type="term" value="P:phosphorelay signal transduction system"/>
    <property type="evidence" value="ECO:0007669"/>
    <property type="project" value="UniProtKB-KW"/>
</dbReference>
<keyword evidence="2" id="KW-0547">Nucleotide-binding</keyword>